<evidence type="ECO:0000313" key="2">
    <source>
        <dbReference type="Proteomes" id="UP000712600"/>
    </source>
</evidence>
<comment type="caution">
    <text evidence="1">The sequence shown here is derived from an EMBL/GenBank/DDBJ whole genome shotgun (WGS) entry which is preliminary data.</text>
</comment>
<dbReference type="Proteomes" id="UP000712600">
    <property type="component" value="Unassembled WGS sequence"/>
</dbReference>
<proteinExistence type="predicted"/>
<gene>
    <name evidence="1" type="ORF">F2Q69_00062224</name>
</gene>
<dbReference type="EMBL" id="QGKX02000095">
    <property type="protein sequence ID" value="KAF3572488.1"/>
    <property type="molecule type" value="Genomic_DNA"/>
</dbReference>
<dbReference type="AlphaFoldDB" id="A0A8S9RHB9"/>
<evidence type="ECO:0000313" key="1">
    <source>
        <dbReference type="EMBL" id="KAF3572488.1"/>
    </source>
</evidence>
<name>A0A8S9RHB9_BRACR</name>
<reference evidence="1" key="1">
    <citation type="submission" date="2019-12" db="EMBL/GenBank/DDBJ databases">
        <title>Genome sequencing and annotation of Brassica cretica.</title>
        <authorList>
            <person name="Studholme D.J."/>
            <person name="Sarris P."/>
        </authorList>
    </citation>
    <scope>NUCLEOTIDE SEQUENCE</scope>
    <source>
        <strain evidence="1">PFS-109/04</strain>
        <tissue evidence="1">Leaf</tissue>
    </source>
</reference>
<sequence length="83" mass="9386">MNPLKSMKRSYSNLSSCRMLLKIAPLLNTRLRMSPARSSRWWSNTARTTSPSSTLMLSRSGTISSSSKWICPRSMTSSRLRTT</sequence>
<accession>A0A8S9RHB9</accession>
<protein>
    <submittedName>
        <fullName evidence="1">Uncharacterized protein</fullName>
    </submittedName>
</protein>
<organism evidence="1 2">
    <name type="scientific">Brassica cretica</name>
    <name type="common">Mustard</name>
    <dbReference type="NCBI Taxonomy" id="69181"/>
    <lineage>
        <taxon>Eukaryota</taxon>
        <taxon>Viridiplantae</taxon>
        <taxon>Streptophyta</taxon>
        <taxon>Embryophyta</taxon>
        <taxon>Tracheophyta</taxon>
        <taxon>Spermatophyta</taxon>
        <taxon>Magnoliopsida</taxon>
        <taxon>eudicotyledons</taxon>
        <taxon>Gunneridae</taxon>
        <taxon>Pentapetalae</taxon>
        <taxon>rosids</taxon>
        <taxon>malvids</taxon>
        <taxon>Brassicales</taxon>
        <taxon>Brassicaceae</taxon>
        <taxon>Brassiceae</taxon>
        <taxon>Brassica</taxon>
    </lineage>
</organism>